<gene>
    <name evidence="2" type="ORF">SADUNF_Sadunf16G0010800</name>
</gene>
<dbReference type="AlphaFoldDB" id="A0A835J6D5"/>
<evidence type="ECO:0000313" key="2">
    <source>
        <dbReference type="EMBL" id="KAF9664363.1"/>
    </source>
</evidence>
<name>A0A835J6D5_9ROSI</name>
<accession>A0A835J6D5</accession>
<keyword evidence="1" id="KW-0472">Membrane</keyword>
<reference evidence="2 3" key="1">
    <citation type="submission" date="2020-10" db="EMBL/GenBank/DDBJ databases">
        <title>Plant Genome Project.</title>
        <authorList>
            <person name="Zhang R.-G."/>
        </authorList>
    </citation>
    <scope>NUCLEOTIDE SEQUENCE [LARGE SCALE GENOMIC DNA]</scope>
    <source>
        <strain evidence="2">FAFU-HL-1</strain>
        <tissue evidence="2">Leaf</tissue>
    </source>
</reference>
<keyword evidence="1" id="KW-0812">Transmembrane</keyword>
<keyword evidence="1" id="KW-1133">Transmembrane helix</keyword>
<evidence type="ECO:0000256" key="1">
    <source>
        <dbReference type="SAM" id="Phobius"/>
    </source>
</evidence>
<dbReference type="Proteomes" id="UP000657918">
    <property type="component" value="Chromosome 16"/>
</dbReference>
<keyword evidence="3" id="KW-1185">Reference proteome</keyword>
<feature type="transmembrane region" description="Helical" evidence="1">
    <location>
        <begin position="54"/>
        <end position="78"/>
    </location>
</feature>
<proteinExistence type="predicted"/>
<organism evidence="2 3">
    <name type="scientific">Salix dunnii</name>
    <dbReference type="NCBI Taxonomy" id="1413687"/>
    <lineage>
        <taxon>Eukaryota</taxon>
        <taxon>Viridiplantae</taxon>
        <taxon>Streptophyta</taxon>
        <taxon>Embryophyta</taxon>
        <taxon>Tracheophyta</taxon>
        <taxon>Spermatophyta</taxon>
        <taxon>Magnoliopsida</taxon>
        <taxon>eudicotyledons</taxon>
        <taxon>Gunneridae</taxon>
        <taxon>Pentapetalae</taxon>
        <taxon>rosids</taxon>
        <taxon>fabids</taxon>
        <taxon>Malpighiales</taxon>
        <taxon>Salicaceae</taxon>
        <taxon>Saliceae</taxon>
        <taxon>Salix</taxon>
    </lineage>
</organism>
<feature type="transmembrane region" description="Helical" evidence="1">
    <location>
        <begin position="84"/>
        <end position="103"/>
    </location>
</feature>
<evidence type="ECO:0000313" key="3">
    <source>
        <dbReference type="Proteomes" id="UP000657918"/>
    </source>
</evidence>
<sequence>MATFPTVPSQPLSPSTKSHHATLYIPLSFLHSMIACKTSPPCFYKNCTLMGEDYGWGACSTMVLLMVAAILLFAPFAMDSLEPPSALMIILIPVFLVAVLYFLHKASAG</sequence>
<protein>
    <submittedName>
        <fullName evidence="2">Uncharacterized protein</fullName>
    </submittedName>
</protein>
<dbReference type="EMBL" id="JADGMS010000016">
    <property type="protein sequence ID" value="KAF9664363.1"/>
    <property type="molecule type" value="Genomic_DNA"/>
</dbReference>
<comment type="caution">
    <text evidence="2">The sequence shown here is derived from an EMBL/GenBank/DDBJ whole genome shotgun (WGS) entry which is preliminary data.</text>
</comment>